<accession>A0ABQ8TG64</accession>
<gene>
    <name evidence="1" type="ORF">ANN_07069</name>
</gene>
<evidence type="ECO:0000313" key="2">
    <source>
        <dbReference type="Proteomes" id="UP001148838"/>
    </source>
</evidence>
<name>A0ABQ8TG64_PERAM</name>
<sequence>MRMTPETATIIGFNRHRSALVTVDIPFSGRLQNFFAFLKKVDNSPKHVNQNHSPENSNLRYYAYVRKNSPRYMFRNSSHSCHYRRYRTYRFFDNRLDDKSFRIE</sequence>
<dbReference type="EMBL" id="JAJSOF020000011">
    <property type="protein sequence ID" value="KAJ4445268.1"/>
    <property type="molecule type" value="Genomic_DNA"/>
</dbReference>
<keyword evidence="2" id="KW-1185">Reference proteome</keyword>
<proteinExistence type="predicted"/>
<dbReference type="Proteomes" id="UP001148838">
    <property type="component" value="Unassembled WGS sequence"/>
</dbReference>
<protein>
    <submittedName>
        <fullName evidence="1">Uncharacterized protein</fullName>
    </submittedName>
</protein>
<organism evidence="1 2">
    <name type="scientific">Periplaneta americana</name>
    <name type="common">American cockroach</name>
    <name type="synonym">Blatta americana</name>
    <dbReference type="NCBI Taxonomy" id="6978"/>
    <lineage>
        <taxon>Eukaryota</taxon>
        <taxon>Metazoa</taxon>
        <taxon>Ecdysozoa</taxon>
        <taxon>Arthropoda</taxon>
        <taxon>Hexapoda</taxon>
        <taxon>Insecta</taxon>
        <taxon>Pterygota</taxon>
        <taxon>Neoptera</taxon>
        <taxon>Polyneoptera</taxon>
        <taxon>Dictyoptera</taxon>
        <taxon>Blattodea</taxon>
        <taxon>Blattoidea</taxon>
        <taxon>Blattidae</taxon>
        <taxon>Blattinae</taxon>
        <taxon>Periplaneta</taxon>
    </lineage>
</organism>
<reference evidence="1 2" key="1">
    <citation type="journal article" date="2022" name="Allergy">
        <title>Genome assembly and annotation of Periplaneta americana reveal a comprehensive cockroach allergen profile.</title>
        <authorList>
            <person name="Wang L."/>
            <person name="Xiong Q."/>
            <person name="Saelim N."/>
            <person name="Wang L."/>
            <person name="Nong W."/>
            <person name="Wan A.T."/>
            <person name="Shi M."/>
            <person name="Liu X."/>
            <person name="Cao Q."/>
            <person name="Hui J.H.L."/>
            <person name="Sookrung N."/>
            <person name="Leung T.F."/>
            <person name="Tungtrongchitr A."/>
            <person name="Tsui S.K.W."/>
        </authorList>
    </citation>
    <scope>NUCLEOTIDE SEQUENCE [LARGE SCALE GENOMIC DNA]</scope>
    <source>
        <strain evidence="1">PWHHKU_190912</strain>
    </source>
</reference>
<evidence type="ECO:0000313" key="1">
    <source>
        <dbReference type="EMBL" id="KAJ4445268.1"/>
    </source>
</evidence>
<comment type="caution">
    <text evidence="1">The sequence shown here is derived from an EMBL/GenBank/DDBJ whole genome shotgun (WGS) entry which is preliminary data.</text>
</comment>